<dbReference type="EMBL" id="CP005076">
    <property type="protein sequence ID" value="AGR42241.1"/>
    <property type="molecule type" value="Genomic_DNA"/>
</dbReference>
<name>S5M071_9MOLU</name>
<keyword evidence="1" id="KW-0472">Membrane</keyword>
<evidence type="ECO:0000313" key="2">
    <source>
        <dbReference type="EMBL" id="AGR42241.1"/>
    </source>
</evidence>
<dbReference type="InParanoid" id="S5M071"/>
<dbReference type="HOGENOM" id="CLU_1065207_0_0_14"/>
<feature type="transmembrane region" description="Helical" evidence="1">
    <location>
        <begin position="151"/>
        <end position="171"/>
    </location>
</feature>
<reference evidence="2 3" key="1">
    <citation type="journal article" date="2013" name="Genome Biol. Evol.">
        <title>Comparison of metabolic capacities and inference of gene content evolution in mosquito-associated Spiroplasma diminutum and S. taiwanense.</title>
        <authorList>
            <person name="Lo W.S."/>
            <person name="Ku C."/>
            <person name="Chen L.L."/>
            <person name="Chang T.H."/>
            <person name="Kuo C.H."/>
        </authorList>
    </citation>
    <scope>NUCLEOTIDE SEQUENCE [LARGE SCALE GENOMIC DNA]</scope>
    <source>
        <strain evidence="2">CUAS-1</strain>
    </source>
</reference>
<organism evidence="2 3">
    <name type="scientific">Spiroplasma diminutum CUAS-1</name>
    <dbReference type="NCBI Taxonomy" id="1276221"/>
    <lineage>
        <taxon>Bacteria</taxon>
        <taxon>Bacillati</taxon>
        <taxon>Mycoplasmatota</taxon>
        <taxon>Mollicutes</taxon>
        <taxon>Entomoplasmatales</taxon>
        <taxon>Spiroplasmataceae</taxon>
        <taxon>Spiroplasma</taxon>
    </lineage>
</organism>
<proteinExistence type="predicted"/>
<keyword evidence="3" id="KW-1185">Reference proteome</keyword>
<keyword evidence="1" id="KW-1133">Transmembrane helix</keyword>
<keyword evidence="1" id="KW-0812">Transmembrane</keyword>
<accession>S5M071</accession>
<evidence type="ECO:0000256" key="1">
    <source>
        <dbReference type="SAM" id="Phobius"/>
    </source>
</evidence>
<protein>
    <submittedName>
        <fullName evidence="2">Uncharacterized protein</fullName>
    </submittedName>
</protein>
<dbReference type="KEGG" id="sdi:SDIMI_v3c05370"/>
<evidence type="ECO:0000313" key="3">
    <source>
        <dbReference type="Proteomes" id="UP000014983"/>
    </source>
</evidence>
<gene>
    <name evidence="2" type="ORF">SDIMI_v3c05370</name>
</gene>
<dbReference type="PATRIC" id="fig|1276221.3.peg.534"/>
<dbReference type="AlphaFoldDB" id="S5M071"/>
<sequence length="261" mass="30745">MKYSIYPTYNKLCIFCKSNFRYVLTNAFKQKKLEMVSLLEVKFVNKKSDNEIKPFFWIKHEEKYFGFFYKTDLSTLKDYKSIINKADVIEINSNQLDISNDLIIEHNTDLNNFVSTLRKKYIKDTSYKNYINFNNDKEVVYMNSNQSWIKIMLILILLLFIWSSVMTVYVITNRCIVEPIKPEPPDPPEPPELIDITELLPGAYLGQFSTKQDARNRINNIIFKTKYIVLVDDSQDEKFILTGDEKAGYIGSSIYTYEIKK</sequence>
<dbReference type="Proteomes" id="UP000014983">
    <property type="component" value="Chromosome"/>
</dbReference>
<dbReference type="RefSeq" id="WP_020836473.1">
    <property type="nucleotide sequence ID" value="NC_021833.1"/>
</dbReference>
<dbReference type="STRING" id="1276221.SDIMI_v3c05370"/>